<reference evidence="1" key="2">
    <citation type="submission" date="2025-09" db="UniProtKB">
        <authorList>
            <consortium name="EnsemblPlants"/>
        </authorList>
    </citation>
    <scope>IDENTIFICATION</scope>
</reference>
<reference evidence="1" key="1">
    <citation type="submission" date="2021-05" db="EMBL/GenBank/DDBJ databases">
        <authorList>
            <person name="Scholz U."/>
            <person name="Mascher M."/>
            <person name="Fiebig A."/>
        </authorList>
    </citation>
    <scope>NUCLEOTIDE SEQUENCE [LARGE SCALE GENOMIC DNA]</scope>
</reference>
<dbReference type="Proteomes" id="UP001732700">
    <property type="component" value="Chromosome 3D"/>
</dbReference>
<accession>A0ACD5W3D4</accession>
<evidence type="ECO:0000313" key="2">
    <source>
        <dbReference type="Proteomes" id="UP001732700"/>
    </source>
</evidence>
<sequence length="137" mass="15383">MGDLHCLRVLDLLCMETSAEDVHVFGKLPSLIWLNFRTKQITGEQAVFGKGVFPVLECFALWPTKGDTTAFLLFEQGAMPKLRKLWLQVNEWGGSTPVGMEHLILLEEIGLNVPSDVFSAFIEASQLHPNRPCVVDW</sequence>
<evidence type="ECO:0000313" key="1">
    <source>
        <dbReference type="EnsemblPlants" id="AVESA.00010b.r2.3DG0568900.1.CDS.1"/>
    </source>
</evidence>
<organism evidence="1 2">
    <name type="scientific">Avena sativa</name>
    <name type="common">Oat</name>
    <dbReference type="NCBI Taxonomy" id="4498"/>
    <lineage>
        <taxon>Eukaryota</taxon>
        <taxon>Viridiplantae</taxon>
        <taxon>Streptophyta</taxon>
        <taxon>Embryophyta</taxon>
        <taxon>Tracheophyta</taxon>
        <taxon>Spermatophyta</taxon>
        <taxon>Magnoliopsida</taxon>
        <taxon>Liliopsida</taxon>
        <taxon>Poales</taxon>
        <taxon>Poaceae</taxon>
        <taxon>BOP clade</taxon>
        <taxon>Pooideae</taxon>
        <taxon>Poodae</taxon>
        <taxon>Poeae</taxon>
        <taxon>Poeae Chloroplast Group 1 (Aveneae type)</taxon>
        <taxon>Aveninae</taxon>
        <taxon>Avena</taxon>
    </lineage>
</organism>
<protein>
    <submittedName>
        <fullName evidence="1">Uncharacterized protein</fullName>
    </submittedName>
</protein>
<name>A0ACD5W3D4_AVESA</name>
<keyword evidence="2" id="KW-1185">Reference proteome</keyword>
<proteinExistence type="predicted"/>
<dbReference type="EnsemblPlants" id="AVESA.00010b.r2.3DG0568900.1">
    <property type="protein sequence ID" value="AVESA.00010b.r2.3DG0568900.1.CDS.1"/>
    <property type="gene ID" value="AVESA.00010b.r2.3DG0568900"/>
</dbReference>